<dbReference type="Gene3D" id="1.10.287.130">
    <property type="match status" value="1"/>
</dbReference>
<keyword evidence="5" id="KW-0597">Phosphoprotein</keyword>
<comment type="function">
    <text evidence="14">Member of a two-component regulatory system.</text>
</comment>
<comment type="subcellular location">
    <subcellularLocation>
        <location evidence="2">Cell inner membrane</location>
        <topology evidence="2">Multi-pass membrane protein</topology>
    </subcellularLocation>
</comment>
<dbReference type="Pfam" id="PF00512">
    <property type="entry name" value="HisKA"/>
    <property type="match status" value="1"/>
</dbReference>
<keyword evidence="7 14" id="KW-0812">Transmembrane</keyword>
<dbReference type="Pfam" id="PF21085">
    <property type="entry name" value="CusS"/>
    <property type="match status" value="1"/>
</dbReference>
<keyword evidence="18" id="KW-1185">Reference proteome</keyword>
<evidence type="ECO:0000313" key="18">
    <source>
        <dbReference type="Proteomes" id="UP000267630"/>
    </source>
</evidence>
<evidence type="ECO:0000256" key="9">
    <source>
        <dbReference type="ARBA" id="ARBA00022777"/>
    </source>
</evidence>
<keyword evidence="12 14" id="KW-0902">Two-component regulatory system</keyword>
<comment type="catalytic activity">
    <reaction evidence="1 14">
        <text>ATP + protein L-histidine = ADP + protein N-phospho-L-histidine.</text>
        <dbReference type="EC" id="2.7.13.3"/>
    </reaction>
</comment>
<keyword evidence="11 14" id="KW-1133">Transmembrane helix</keyword>
<dbReference type="PANTHER" id="PTHR45436">
    <property type="entry name" value="SENSOR HISTIDINE KINASE YKOH"/>
    <property type="match status" value="1"/>
</dbReference>
<dbReference type="InterPro" id="IPR036890">
    <property type="entry name" value="HATPase_C_sf"/>
</dbReference>
<dbReference type="GO" id="GO:0000155">
    <property type="term" value="F:phosphorelay sensor kinase activity"/>
    <property type="evidence" value="ECO:0007669"/>
    <property type="project" value="InterPro"/>
</dbReference>
<evidence type="ECO:0000256" key="13">
    <source>
        <dbReference type="ARBA" id="ARBA00023136"/>
    </source>
</evidence>
<keyword evidence="6 14" id="KW-0808">Transferase</keyword>
<evidence type="ECO:0000256" key="7">
    <source>
        <dbReference type="ARBA" id="ARBA00022692"/>
    </source>
</evidence>
<evidence type="ECO:0000256" key="11">
    <source>
        <dbReference type="ARBA" id="ARBA00022989"/>
    </source>
</evidence>
<reference evidence="17 18" key="1">
    <citation type="submission" date="2018-12" db="EMBL/GenBank/DDBJ databases">
        <authorList>
            <consortium name="Pathogen Informatics"/>
        </authorList>
    </citation>
    <scope>NUCLEOTIDE SEQUENCE [LARGE SCALE GENOMIC DNA]</scope>
    <source>
        <strain evidence="17 18">NCTC9997</strain>
        <plasmid evidence="17 18">2</plasmid>
    </source>
</reference>
<evidence type="ECO:0000256" key="3">
    <source>
        <dbReference type="ARBA" id="ARBA00022475"/>
    </source>
</evidence>
<gene>
    <name evidence="17" type="primary">pcoS_1</name>
    <name evidence="17" type="ORF">NCTC9997_00014</name>
</gene>
<dbReference type="GO" id="GO:0005886">
    <property type="term" value="C:plasma membrane"/>
    <property type="evidence" value="ECO:0007669"/>
    <property type="project" value="UniProtKB-SubCell"/>
</dbReference>
<evidence type="ECO:0000313" key="17">
    <source>
        <dbReference type="EMBL" id="VED42517.1"/>
    </source>
</evidence>
<protein>
    <recommendedName>
        <fullName evidence="14">Sensor protein</fullName>
        <ecNumber evidence="14">2.7.13.3</ecNumber>
    </recommendedName>
</protein>
<feature type="transmembrane region" description="Helical" evidence="14">
    <location>
        <begin position="172"/>
        <end position="192"/>
    </location>
</feature>
<dbReference type="AlphaFoldDB" id="A0A7Z8Z4W1"/>
<dbReference type="InterPro" id="IPR050428">
    <property type="entry name" value="TCS_sensor_his_kinase"/>
</dbReference>
<evidence type="ECO:0000256" key="12">
    <source>
        <dbReference type="ARBA" id="ARBA00023012"/>
    </source>
</evidence>
<dbReference type="InterPro" id="IPR003660">
    <property type="entry name" value="HAMP_dom"/>
</dbReference>
<dbReference type="Gene3D" id="3.30.565.10">
    <property type="entry name" value="Histidine kinase-like ATPase, C-terminal domain"/>
    <property type="match status" value="1"/>
</dbReference>
<evidence type="ECO:0000256" key="5">
    <source>
        <dbReference type="ARBA" id="ARBA00022553"/>
    </source>
</evidence>
<evidence type="ECO:0000259" key="16">
    <source>
        <dbReference type="PROSITE" id="PS50885"/>
    </source>
</evidence>
<feature type="domain" description="HAMP" evidence="16">
    <location>
        <begin position="193"/>
        <end position="246"/>
    </location>
</feature>
<keyword evidence="4 14" id="KW-0997">Cell inner membrane</keyword>
<dbReference type="SUPFAM" id="SSF55874">
    <property type="entry name" value="ATPase domain of HSP90 chaperone/DNA topoisomerase II/histidine kinase"/>
    <property type="match status" value="1"/>
</dbReference>
<evidence type="ECO:0000256" key="4">
    <source>
        <dbReference type="ARBA" id="ARBA00022519"/>
    </source>
</evidence>
<dbReference type="InterPro" id="IPR006290">
    <property type="entry name" value="CztS_silS_copS"/>
</dbReference>
<dbReference type="Gene3D" id="6.10.340.10">
    <property type="match status" value="1"/>
</dbReference>
<dbReference type="InterPro" id="IPR048590">
    <property type="entry name" value="CusS-like_sensor"/>
</dbReference>
<dbReference type="Pfam" id="PF02518">
    <property type="entry name" value="HATPase_c"/>
    <property type="match status" value="1"/>
</dbReference>
<dbReference type="NCBIfam" id="TIGR01386">
    <property type="entry name" value="cztS_silS_copS"/>
    <property type="match status" value="1"/>
</dbReference>
<dbReference type="Pfam" id="PF00672">
    <property type="entry name" value="HAMP"/>
    <property type="match status" value="1"/>
</dbReference>
<dbReference type="GO" id="GO:0005524">
    <property type="term" value="F:ATP binding"/>
    <property type="evidence" value="ECO:0007669"/>
    <property type="project" value="UniProtKB-KW"/>
</dbReference>
<dbReference type="PANTHER" id="PTHR45436:SF15">
    <property type="entry name" value="SENSOR HISTIDINE KINASE CUSS"/>
    <property type="match status" value="1"/>
</dbReference>
<accession>A0A7Z8Z4W1</accession>
<organism evidence="17 18">
    <name type="scientific">Raoultella terrigena</name>
    <name type="common">Klebsiella terrigena</name>
    <dbReference type="NCBI Taxonomy" id="577"/>
    <lineage>
        <taxon>Bacteria</taxon>
        <taxon>Pseudomonadati</taxon>
        <taxon>Pseudomonadota</taxon>
        <taxon>Gammaproteobacteria</taxon>
        <taxon>Enterobacterales</taxon>
        <taxon>Enterobacteriaceae</taxon>
        <taxon>Klebsiella/Raoultella group</taxon>
        <taxon>Raoultella</taxon>
    </lineage>
</organism>
<dbReference type="SMART" id="SM00387">
    <property type="entry name" value="HATPase_c"/>
    <property type="match status" value="1"/>
</dbReference>
<dbReference type="Proteomes" id="UP000267630">
    <property type="component" value="Plasmid 2"/>
</dbReference>
<dbReference type="PROSITE" id="PS50109">
    <property type="entry name" value="HIS_KIN"/>
    <property type="match status" value="1"/>
</dbReference>
<dbReference type="CDD" id="cd06225">
    <property type="entry name" value="HAMP"/>
    <property type="match status" value="1"/>
</dbReference>
<keyword evidence="8 14" id="KW-0547">Nucleotide-binding</keyword>
<dbReference type="SMART" id="SM00388">
    <property type="entry name" value="HisKA"/>
    <property type="match status" value="1"/>
</dbReference>
<geneLocation type="plasmid" evidence="17 18">
    <name>2</name>
</geneLocation>
<proteinExistence type="predicted"/>
<dbReference type="CDD" id="cd00082">
    <property type="entry name" value="HisKA"/>
    <property type="match status" value="1"/>
</dbReference>
<dbReference type="SMART" id="SM00304">
    <property type="entry name" value="HAMP"/>
    <property type="match status" value="1"/>
</dbReference>
<feature type="transmembrane region" description="Helical" evidence="14">
    <location>
        <begin position="12"/>
        <end position="38"/>
    </location>
</feature>
<evidence type="ECO:0000256" key="14">
    <source>
        <dbReference type="RuleBase" id="RU364088"/>
    </source>
</evidence>
<dbReference type="PROSITE" id="PS50885">
    <property type="entry name" value="HAMP"/>
    <property type="match status" value="1"/>
</dbReference>
<evidence type="ECO:0000256" key="8">
    <source>
        <dbReference type="ARBA" id="ARBA00022741"/>
    </source>
</evidence>
<evidence type="ECO:0000259" key="15">
    <source>
        <dbReference type="PROSITE" id="PS50109"/>
    </source>
</evidence>
<sequence>MRFKISLTTRLSLIFSAVMLTVWWLSSFILISTLNGYFDNQDRDFLTGKLQLTEEFLKTETFRNKTDIKSLSEKINDAMVGHNGLFISIKNMENEKIVELYAKNSVVPAVLLNKSGDILDYMIQTEENNTVYRSISRRVAVTPEQGKSKHVIITVATDTGYHTLFMDKLSTWLFWFNIGLVFISVFLGWLTTRIGLKPLREMTSLASSMTVHSLDQRLNPDLAPPEISETMQEFNNMFDRLEGAFRKLSDFSSDIAHELRTPVSNLMMQTQFALAKERDVSHYREILFANLEELKRLSRMTSDMLFLARSEHGLLRLDKHDVDLAAELNELRELFEPLADETGKTITVEGEGVVAGDSDMLRRAFSNLLSNAIKYSPDNTCTAIHIERDSDCVNVMITNTMSGQVPANLERLFDRFYRADSSRFYNTGRRGAGIINYKVDHSCSRRRAVSRTAGAGNCVQCASVNGLIPLFRRNPEGDKNVIVQSRDKQRRFFIISHKSGQRDNSIARFLA</sequence>
<dbReference type="EMBL" id="LR134252">
    <property type="protein sequence ID" value="VED42517.1"/>
    <property type="molecule type" value="Genomic_DNA"/>
</dbReference>
<evidence type="ECO:0000256" key="10">
    <source>
        <dbReference type="ARBA" id="ARBA00022840"/>
    </source>
</evidence>
<dbReference type="SUPFAM" id="SSF47384">
    <property type="entry name" value="Homodimeric domain of signal transducing histidine kinase"/>
    <property type="match status" value="1"/>
</dbReference>
<name>A0A7Z8Z4W1_RAOTE</name>
<evidence type="ECO:0000256" key="6">
    <source>
        <dbReference type="ARBA" id="ARBA00022679"/>
    </source>
</evidence>
<keyword evidence="9 14" id="KW-0418">Kinase</keyword>
<feature type="domain" description="Histidine kinase" evidence="15">
    <location>
        <begin position="254"/>
        <end position="434"/>
    </location>
</feature>
<dbReference type="EC" id="2.7.13.3" evidence="14"/>
<dbReference type="InterPro" id="IPR036097">
    <property type="entry name" value="HisK_dim/P_sf"/>
</dbReference>
<dbReference type="InterPro" id="IPR003594">
    <property type="entry name" value="HATPase_dom"/>
</dbReference>
<keyword evidence="13 14" id="KW-0472">Membrane</keyword>
<evidence type="ECO:0000256" key="2">
    <source>
        <dbReference type="ARBA" id="ARBA00004429"/>
    </source>
</evidence>
<evidence type="ECO:0000256" key="1">
    <source>
        <dbReference type="ARBA" id="ARBA00000085"/>
    </source>
</evidence>
<dbReference type="InterPro" id="IPR005467">
    <property type="entry name" value="His_kinase_dom"/>
</dbReference>
<keyword evidence="17" id="KW-0614">Plasmid</keyword>
<dbReference type="InterPro" id="IPR003661">
    <property type="entry name" value="HisK_dim/P_dom"/>
</dbReference>
<keyword evidence="3 14" id="KW-1003">Cell membrane</keyword>
<keyword evidence="10 14" id="KW-0067">ATP-binding</keyword>